<dbReference type="InterPro" id="IPR016047">
    <property type="entry name" value="M23ase_b-sheet_dom"/>
</dbReference>
<protein>
    <submittedName>
        <fullName evidence="11">Peptidoglycan DD-metalloendopeptidase family protein</fullName>
    </submittedName>
</protein>
<name>A0ABX1P0S1_9RHOO</name>
<dbReference type="Pfam" id="PF01551">
    <property type="entry name" value="Peptidase_M23"/>
    <property type="match status" value="1"/>
</dbReference>
<evidence type="ECO:0000256" key="1">
    <source>
        <dbReference type="ARBA" id="ARBA00001947"/>
    </source>
</evidence>
<organism evidence="11 12">
    <name type="scientific">Aromatoleum bremense</name>
    <dbReference type="NCBI Taxonomy" id="76115"/>
    <lineage>
        <taxon>Bacteria</taxon>
        <taxon>Pseudomonadati</taxon>
        <taxon>Pseudomonadota</taxon>
        <taxon>Betaproteobacteria</taxon>
        <taxon>Rhodocyclales</taxon>
        <taxon>Rhodocyclaceae</taxon>
        <taxon>Aromatoleum</taxon>
    </lineage>
</organism>
<dbReference type="PANTHER" id="PTHR21666">
    <property type="entry name" value="PEPTIDASE-RELATED"/>
    <property type="match status" value="1"/>
</dbReference>
<feature type="domain" description="Csd3-like second N-terminal" evidence="9">
    <location>
        <begin position="175"/>
        <end position="290"/>
    </location>
</feature>
<comment type="caution">
    <text evidence="11">The sequence shown here is derived from an EMBL/GenBank/DDBJ whole genome shotgun (WGS) entry which is preliminary data.</text>
</comment>
<evidence type="ECO:0000259" key="8">
    <source>
        <dbReference type="Pfam" id="PF01551"/>
    </source>
</evidence>
<dbReference type="Pfam" id="PF19425">
    <property type="entry name" value="Csd3_N2"/>
    <property type="match status" value="1"/>
</dbReference>
<accession>A0ABX1P0S1</accession>
<dbReference type="Pfam" id="PF22310">
    <property type="entry name" value="NMB0315_dom_I"/>
    <property type="match status" value="1"/>
</dbReference>
<dbReference type="PANTHER" id="PTHR21666:SF288">
    <property type="entry name" value="CELL DIVISION PROTEIN YTFB"/>
    <property type="match status" value="1"/>
</dbReference>
<evidence type="ECO:0000313" key="12">
    <source>
        <dbReference type="Proteomes" id="UP000633943"/>
    </source>
</evidence>
<dbReference type="CDD" id="cd12797">
    <property type="entry name" value="M23_peptidase"/>
    <property type="match status" value="1"/>
</dbReference>
<dbReference type="InterPro" id="IPR011055">
    <property type="entry name" value="Dup_hybrid_motif"/>
</dbReference>
<evidence type="ECO:0000256" key="4">
    <source>
        <dbReference type="ARBA" id="ARBA00022723"/>
    </source>
</evidence>
<feature type="domain" description="DD-carboxypeptidase/endopeptidase Mpg-like N-terminal" evidence="10">
    <location>
        <begin position="77"/>
        <end position="133"/>
    </location>
</feature>
<feature type="domain" description="M23ase beta-sheet core" evidence="8">
    <location>
        <begin position="303"/>
        <end position="399"/>
    </location>
</feature>
<dbReference type="SUPFAM" id="SSF51261">
    <property type="entry name" value="Duplicated hybrid motif"/>
    <property type="match status" value="1"/>
</dbReference>
<evidence type="ECO:0000259" key="10">
    <source>
        <dbReference type="Pfam" id="PF22310"/>
    </source>
</evidence>
<reference evidence="11 12" key="1">
    <citation type="submission" date="2019-12" db="EMBL/GenBank/DDBJ databases">
        <title>Comparative genomics gives insights into the taxonomy of the Azoarcus-Aromatoleum group and reveals separate origins of nif in the plant-associated Azoarcus and non-plant-associated Aromatoleum sub-groups.</title>
        <authorList>
            <person name="Lafos M."/>
            <person name="Maluk M."/>
            <person name="Batista M."/>
            <person name="Junghare M."/>
            <person name="Carmona M."/>
            <person name="Faoro H."/>
            <person name="Cruz L.M."/>
            <person name="Battistoni F."/>
            <person name="De Souza E."/>
            <person name="Pedrosa F."/>
            <person name="Chen W.-M."/>
            <person name="Poole P.S."/>
            <person name="Dixon R.A."/>
            <person name="James E.K."/>
        </authorList>
    </citation>
    <scope>NUCLEOTIDE SEQUENCE [LARGE SCALE GENOMIC DNA]</scope>
    <source>
        <strain evidence="11 12">PbN1</strain>
    </source>
</reference>
<gene>
    <name evidence="11" type="ORF">GPA24_18950</name>
</gene>
<dbReference type="Proteomes" id="UP000633943">
    <property type="component" value="Unassembled WGS sequence"/>
</dbReference>
<dbReference type="InterPro" id="IPR045834">
    <property type="entry name" value="Csd3_N2"/>
</dbReference>
<evidence type="ECO:0000256" key="2">
    <source>
        <dbReference type="ARBA" id="ARBA00004196"/>
    </source>
</evidence>
<keyword evidence="4" id="KW-0479">Metal-binding</keyword>
<dbReference type="Gene3D" id="2.70.70.10">
    <property type="entry name" value="Glucose Permease (Domain IIA)"/>
    <property type="match status" value="1"/>
</dbReference>
<keyword evidence="5" id="KW-0378">Hydrolase</keyword>
<dbReference type="InterPro" id="IPR054512">
    <property type="entry name" value="NMB0315-like_N"/>
</dbReference>
<sequence length="441" mass="47968">MQARKIRILAELPHYLPSGRRRWMLGTLVGTSLLSVVAATAMVPGDALPPFPVQSVIEQLGSVTIQPSANAPIPFVFDERVQPGDTIQALFRRIKIDDQEALDFLSSDPESRSALRQLRAGRSVLALVDGRGKLVSLTLPVARGDSRFTIERTSEGIRSRGRDPLKVDTHIEMRSGTIRHTLFGATDSVGVPDSVATKLAEIFGTEIDFSSDLRAGDQFSVVYETIYDKGAPAGSGRVLAAEFVNQGKKYAVVLHRDADGSEAYYTPEGRGLNEAYLRYPLEFSRISSTFGRRLHPIHRSWRSHNGVDFAAPTGTPVKAASDGVVNYAGRQNGYGNIVILQHRDRYSTAYAHLNGFAGGLRKGAKIRQGDLIGYVGSTGWATGPHLHYEIRVNNVAHDPMKIALPTVQPLGPTALAAFKSQTAPLLQRLALLNRALVAQAN</sequence>
<dbReference type="EMBL" id="WTVP01000089">
    <property type="protein sequence ID" value="NMG17576.1"/>
    <property type="molecule type" value="Genomic_DNA"/>
</dbReference>
<evidence type="ECO:0000256" key="7">
    <source>
        <dbReference type="ARBA" id="ARBA00023049"/>
    </source>
</evidence>
<comment type="subcellular location">
    <subcellularLocation>
        <location evidence="2">Cell envelope</location>
    </subcellularLocation>
</comment>
<evidence type="ECO:0000256" key="6">
    <source>
        <dbReference type="ARBA" id="ARBA00022833"/>
    </source>
</evidence>
<keyword evidence="3" id="KW-0645">Protease</keyword>
<proteinExistence type="predicted"/>
<keyword evidence="6" id="KW-0862">Zinc</keyword>
<evidence type="ECO:0000313" key="11">
    <source>
        <dbReference type="EMBL" id="NMG17576.1"/>
    </source>
</evidence>
<dbReference type="InterPro" id="IPR050570">
    <property type="entry name" value="Cell_wall_metabolism_enzyme"/>
</dbReference>
<dbReference type="Gene3D" id="3.10.450.350">
    <property type="match status" value="2"/>
</dbReference>
<evidence type="ECO:0000256" key="5">
    <source>
        <dbReference type="ARBA" id="ARBA00022801"/>
    </source>
</evidence>
<evidence type="ECO:0000259" key="9">
    <source>
        <dbReference type="Pfam" id="PF19425"/>
    </source>
</evidence>
<comment type="cofactor">
    <cofactor evidence="1">
        <name>Zn(2+)</name>
        <dbReference type="ChEBI" id="CHEBI:29105"/>
    </cofactor>
</comment>
<evidence type="ECO:0000256" key="3">
    <source>
        <dbReference type="ARBA" id="ARBA00022670"/>
    </source>
</evidence>
<keyword evidence="12" id="KW-1185">Reference proteome</keyword>
<keyword evidence="7" id="KW-0482">Metalloprotease</keyword>